<dbReference type="EMBL" id="JARJCM010000418">
    <property type="protein sequence ID" value="KAJ7017302.1"/>
    <property type="molecule type" value="Genomic_DNA"/>
</dbReference>
<reference evidence="1" key="1">
    <citation type="submission" date="2023-03" db="EMBL/GenBank/DDBJ databases">
        <title>Massive genome expansion in bonnet fungi (Mycena s.s.) driven by repeated elements and novel gene families across ecological guilds.</title>
        <authorList>
            <consortium name="Lawrence Berkeley National Laboratory"/>
            <person name="Harder C.B."/>
            <person name="Miyauchi S."/>
            <person name="Viragh M."/>
            <person name="Kuo A."/>
            <person name="Thoen E."/>
            <person name="Andreopoulos B."/>
            <person name="Lu D."/>
            <person name="Skrede I."/>
            <person name="Drula E."/>
            <person name="Henrissat B."/>
            <person name="Morin E."/>
            <person name="Kohler A."/>
            <person name="Barry K."/>
            <person name="LaButti K."/>
            <person name="Morin E."/>
            <person name="Salamov A."/>
            <person name="Lipzen A."/>
            <person name="Mereny Z."/>
            <person name="Hegedus B."/>
            <person name="Baldrian P."/>
            <person name="Stursova M."/>
            <person name="Weitz H."/>
            <person name="Taylor A."/>
            <person name="Grigoriev I.V."/>
            <person name="Nagy L.G."/>
            <person name="Martin F."/>
            <person name="Kauserud H."/>
        </authorList>
    </citation>
    <scope>NUCLEOTIDE SEQUENCE</scope>
    <source>
        <strain evidence="1">CBHHK200</strain>
    </source>
</reference>
<comment type="caution">
    <text evidence="1">The sequence shown here is derived from an EMBL/GenBank/DDBJ whole genome shotgun (WGS) entry which is preliminary data.</text>
</comment>
<evidence type="ECO:0000313" key="1">
    <source>
        <dbReference type="EMBL" id="KAJ7017302.1"/>
    </source>
</evidence>
<accession>A0AAD6WLT6</accession>
<sequence>MVWGYAKRIYRLNPESSREDALERNTLDALEQVPLESMRRFVQRAHRFADAYRRGLDGAQAAWAARKYKGHRVLPPDFLKELEAAGIGRGGNANAGL</sequence>
<dbReference type="Proteomes" id="UP001218188">
    <property type="component" value="Unassembled WGS sequence"/>
</dbReference>
<keyword evidence="2" id="KW-1185">Reference proteome</keyword>
<proteinExistence type="predicted"/>
<organism evidence="1 2">
    <name type="scientific">Mycena alexandri</name>
    <dbReference type="NCBI Taxonomy" id="1745969"/>
    <lineage>
        <taxon>Eukaryota</taxon>
        <taxon>Fungi</taxon>
        <taxon>Dikarya</taxon>
        <taxon>Basidiomycota</taxon>
        <taxon>Agaricomycotina</taxon>
        <taxon>Agaricomycetes</taxon>
        <taxon>Agaricomycetidae</taxon>
        <taxon>Agaricales</taxon>
        <taxon>Marasmiineae</taxon>
        <taxon>Mycenaceae</taxon>
        <taxon>Mycena</taxon>
    </lineage>
</organism>
<dbReference type="AlphaFoldDB" id="A0AAD6WLT6"/>
<evidence type="ECO:0000313" key="2">
    <source>
        <dbReference type="Proteomes" id="UP001218188"/>
    </source>
</evidence>
<name>A0AAD6WLT6_9AGAR</name>
<gene>
    <name evidence="1" type="ORF">C8F04DRAFT_979617</name>
</gene>
<protein>
    <submittedName>
        <fullName evidence="1">Uncharacterized protein</fullName>
    </submittedName>
</protein>